<dbReference type="Proteomes" id="UP000499080">
    <property type="component" value="Unassembled WGS sequence"/>
</dbReference>
<keyword evidence="3" id="KW-1185">Reference proteome</keyword>
<comment type="caution">
    <text evidence="2">The sequence shown here is derived from an EMBL/GenBank/DDBJ whole genome shotgun (WGS) entry which is preliminary data.</text>
</comment>
<name>A0A4Y2APK6_ARAVE</name>
<accession>A0A4Y2APK6</accession>
<feature type="region of interest" description="Disordered" evidence="1">
    <location>
        <begin position="86"/>
        <end position="115"/>
    </location>
</feature>
<evidence type="ECO:0000256" key="1">
    <source>
        <dbReference type="SAM" id="MobiDB-lite"/>
    </source>
</evidence>
<dbReference type="EMBL" id="BGPR01000026">
    <property type="protein sequence ID" value="GBL81753.1"/>
    <property type="molecule type" value="Genomic_DNA"/>
</dbReference>
<dbReference type="AlphaFoldDB" id="A0A4Y2APK6"/>
<proteinExistence type="predicted"/>
<evidence type="ECO:0000313" key="2">
    <source>
        <dbReference type="EMBL" id="GBL81753.1"/>
    </source>
</evidence>
<evidence type="ECO:0000313" key="3">
    <source>
        <dbReference type="Proteomes" id="UP000499080"/>
    </source>
</evidence>
<sequence length="115" mass="12793">MPETVSPTEIHQLKVRFASCLNSHTSRMSLTTSPELATLTNECSYQLEGSVAYVAIDLHRLHSDRFHLNLSPTLSIKLRITPVPAHPLSKPAATSQQLDDVLPRRIKSVPDLPEQ</sequence>
<protein>
    <submittedName>
        <fullName evidence="2">Uncharacterized protein</fullName>
    </submittedName>
</protein>
<gene>
    <name evidence="2" type="ORF">AVEN_93519_1</name>
</gene>
<reference evidence="2 3" key="1">
    <citation type="journal article" date="2019" name="Sci. Rep.">
        <title>Orb-weaving spider Araneus ventricosus genome elucidates the spidroin gene catalogue.</title>
        <authorList>
            <person name="Kono N."/>
            <person name="Nakamura H."/>
            <person name="Ohtoshi R."/>
            <person name="Moran D.A.P."/>
            <person name="Shinohara A."/>
            <person name="Yoshida Y."/>
            <person name="Fujiwara M."/>
            <person name="Mori M."/>
            <person name="Tomita M."/>
            <person name="Arakawa K."/>
        </authorList>
    </citation>
    <scope>NUCLEOTIDE SEQUENCE [LARGE SCALE GENOMIC DNA]</scope>
</reference>
<organism evidence="2 3">
    <name type="scientific">Araneus ventricosus</name>
    <name type="common">Orbweaver spider</name>
    <name type="synonym">Epeira ventricosa</name>
    <dbReference type="NCBI Taxonomy" id="182803"/>
    <lineage>
        <taxon>Eukaryota</taxon>
        <taxon>Metazoa</taxon>
        <taxon>Ecdysozoa</taxon>
        <taxon>Arthropoda</taxon>
        <taxon>Chelicerata</taxon>
        <taxon>Arachnida</taxon>
        <taxon>Araneae</taxon>
        <taxon>Araneomorphae</taxon>
        <taxon>Entelegynae</taxon>
        <taxon>Araneoidea</taxon>
        <taxon>Araneidae</taxon>
        <taxon>Araneus</taxon>
    </lineage>
</organism>